<dbReference type="InterPro" id="IPR048540">
    <property type="entry name" value="Rrn7_cyclin_N"/>
</dbReference>
<dbReference type="InterPro" id="IPR033599">
    <property type="entry name" value="TAF1B/Rrn7"/>
</dbReference>
<feature type="domain" description="Rrn7/TAF1B N-terminal cyclin" evidence="11">
    <location>
        <begin position="79"/>
        <end position="230"/>
    </location>
</feature>
<evidence type="ECO:0000256" key="4">
    <source>
        <dbReference type="ARBA" id="ARBA00022771"/>
    </source>
</evidence>
<dbReference type="STRING" id="400727.A0A2T7P890"/>
<keyword evidence="8" id="KW-0804">Transcription</keyword>
<dbReference type="Pfam" id="PF20645">
    <property type="entry name" value="Rrn7_cyclin_C"/>
    <property type="match status" value="1"/>
</dbReference>
<evidence type="ECO:0000256" key="8">
    <source>
        <dbReference type="ARBA" id="ARBA00023163"/>
    </source>
</evidence>
<keyword evidence="14" id="KW-1185">Reference proteome</keyword>
<evidence type="ECO:0000256" key="6">
    <source>
        <dbReference type="ARBA" id="ARBA00023015"/>
    </source>
</evidence>
<evidence type="ECO:0000256" key="3">
    <source>
        <dbReference type="ARBA" id="ARBA00022723"/>
    </source>
</evidence>
<dbReference type="GO" id="GO:0070860">
    <property type="term" value="C:RNA polymerase I core factor complex"/>
    <property type="evidence" value="ECO:0007669"/>
    <property type="project" value="InterPro"/>
</dbReference>
<keyword evidence="6" id="KW-0805">Transcription regulation</keyword>
<evidence type="ECO:0000256" key="10">
    <source>
        <dbReference type="SAM" id="Coils"/>
    </source>
</evidence>
<comment type="caution">
    <text evidence="13">The sequence shown here is derived from an EMBL/GenBank/DDBJ whole genome shotgun (WGS) entry which is preliminary data.</text>
</comment>
<organism evidence="13 14">
    <name type="scientific">Pomacea canaliculata</name>
    <name type="common">Golden apple snail</name>
    <dbReference type="NCBI Taxonomy" id="400727"/>
    <lineage>
        <taxon>Eukaryota</taxon>
        <taxon>Metazoa</taxon>
        <taxon>Spiralia</taxon>
        <taxon>Lophotrochozoa</taxon>
        <taxon>Mollusca</taxon>
        <taxon>Gastropoda</taxon>
        <taxon>Caenogastropoda</taxon>
        <taxon>Architaenioglossa</taxon>
        <taxon>Ampullarioidea</taxon>
        <taxon>Ampullariidae</taxon>
        <taxon>Pomacea</taxon>
    </lineage>
</organism>
<dbReference type="PANTHER" id="PTHR31576">
    <property type="entry name" value="TATA BOX-BINDING PROTEIN-ASSOCIATED FACTOR RNA POLYMERASE I SUBUNIT B"/>
    <property type="match status" value="1"/>
</dbReference>
<accession>A0A2T7P890</accession>
<reference evidence="13 14" key="1">
    <citation type="submission" date="2018-04" db="EMBL/GenBank/DDBJ databases">
        <title>The genome of golden apple snail Pomacea canaliculata provides insight into stress tolerance and invasive adaptation.</title>
        <authorList>
            <person name="Liu C."/>
            <person name="Liu B."/>
            <person name="Ren Y."/>
            <person name="Zhang Y."/>
            <person name="Wang H."/>
            <person name="Li S."/>
            <person name="Jiang F."/>
            <person name="Yin L."/>
            <person name="Zhang G."/>
            <person name="Qian W."/>
            <person name="Fan W."/>
        </authorList>
    </citation>
    <scope>NUCLEOTIDE SEQUENCE [LARGE SCALE GENOMIC DNA]</scope>
    <source>
        <strain evidence="13">SZHN2017</strain>
        <tissue evidence="13">Muscle</tissue>
    </source>
</reference>
<dbReference type="EMBL" id="PZQS01000005">
    <property type="protein sequence ID" value="PVD29645.1"/>
    <property type="molecule type" value="Genomic_DNA"/>
</dbReference>
<dbReference type="Proteomes" id="UP000245119">
    <property type="component" value="Linkage Group LG5"/>
</dbReference>
<keyword evidence="9" id="KW-0539">Nucleus</keyword>
<feature type="domain" description="Rrn7/TAF1B C-terminal cyclin" evidence="12">
    <location>
        <begin position="268"/>
        <end position="417"/>
    </location>
</feature>
<sequence>MPECHVCAGTEFEELDGLFYCLVCQTQSQNIQTVELDETDAVLPAPGVLREVKKKKTSHDSKFVNEFEKGRPWTLYEAYQIIMQAQVDALILHGADPDLKEQVKASEVLHGETVCVEDNLPMSDSDSSLDSCSSWELLYEDDEEKKSSQKESHNQEHSKNKYVCKRQRKERYLQLSKIAYQAEFMDLYKTVVFCYLGLLFTSPGITVSDVIKWVYDGSFPYLEVTHLLPSDLKLFCYDEHLFHPSHMTSTKLRLLSGKVARFLGIKKLPAFPTKYVISRYILQLDLPVEMINLVHHLCEKAPPELACTHNAKHATREVSVKNFDAQCVAYIIVMLKLLFGVNDSKERQLSEYTRRVKTDLQLGEELFEWDAWQAHANHKFFIKSQSPWDKSDYSATPDIELTCRAFRTAGCKDKTFSSIHLYNRTKKRKVQHYKQENRELLKRPLDVLLNRWTQRDQRAAQLRQNLIDSEDDKASSSEEECKSFSWKNSCINAENVMNDKEMGTRFQRSTLCHITQAKDFWHRKIAHEDLGVGRLKAKEEMGDKQRLDDENIWSSCDGSFSGQDGTEESYTTMFHRVKTETLSFHGASAVQPTENNAVISQLHESSSSVKSQMSEIELYSYVFEMLDDLLPANRFYLLQPKPEVYATESLKETERANEYLKYPVTYSWLLTICSRVVCCPVEEIQNIVFAIENYLL</sequence>
<evidence type="ECO:0000256" key="1">
    <source>
        <dbReference type="ARBA" id="ARBA00004604"/>
    </source>
</evidence>
<comment type="similarity">
    <text evidence="2">Belongs to the RRN7/TAF1B family.</text>
</comment>
<dbReference type="AlphaFoldDB" id="A0A2T7P890"/>
<dbReference type="InterPro" id="IPR048538">
    <property type="entry name" value="Rrn7_cyclin_C"/>
</dbReference>
<evidence type="ECO:0000256" key="2">
    <source>
        <dbReference type="ARBA" id="ARBA00006899"/>
    </source>
</evidence>
<keyword evidence="3" id="KW-0479">Metal-binding</keyword>
<keyword evidence="4" id="KW-0863">Zinc-finger</keyword>
<keyword evidence="10" id="KW-0175">Coiled coil</keyword>
<evidence type="ECO:0000256" key="9">
    <source>
        <dbReference type="ARBA" id="ARBA00023242"/>
    </source>
</evidence>
<dbReference type="GO" id="GO:0008270">
    <property type="term" value="F:zinc ion binding"/>
    <property type="evidence" value="ECO:0007669"/>
    <property type="project" value="UniProtKB-KW"/>
</dbReference>
<protein>
    <recommendedName>
        <fullName evidence="15">TATA box-binding protein-associated factor RNA polymerase I subunit B</fullName>
    </recommendedName>
</protein>
<keyword evidence="7" id="KW-0238">DNA-binding</keyword>
<dbReference type="GO" id="GO:0005668">
    <property type="term" value="C:RNA polymerase transcription factor SL1 complex"/>
    <property type="evidence" value="ECO:0007669"/>
    <property type="project" value="TreeGrafter"/>
</dbReference>
<feature type="coiled-coil region" evidence="10">
    <location>
        <begin position="423"/>
        <end position="479"/>
    </location>
</feature>
<dbReference type="PANTHER" id="PTHR31576:SF2">
    <property type="entry name" value="TATA BOX-BINDING PROTEIN-ASSOCIATED FACTOR RNA POLYMERASE I SUBUNIT B"/>
    <property type="match status" value="1"/>
</dbReference>
<dbReference type="Pfam" id="PF20644">
    <property type="entry name" value="Rrn7_cyclin_N"/>
    <property type="match status" value="1"/>
</dbReference>
<comment type="subcellular location">
    <subcellularLocation>
        <location evidence="1">Nucleus</location>
        <location evidence="1">Nucleolus</location>
    </subcellularLocation>
</comment>
<gene>
    <name evidence="13" type="ORF">C0Q70_08900</name>
</gene>
<evidence type="ECO:0000313" key="13">
    <source>
        <dbReference type="EMBL" id="PVD29645.1"/>
    </source>
</evidence>
<name>A0A2T7P890_POMCA</name>
<evidence type="ECO:0000256" key="5">
    <source>
        <dbReference type="ARBA" id="ARBA00022833"/>
    </source>
</evidence>
<evidence type="ECO:0000313" key="14">
    <source>
        <dbReference type="Proteomes" id="UP000245119"/>
    </source>
</evidence>
<evidence type="ECO:0000259" key="11">
    <source>
        <dbReference type="Pfam" id="PF20644"/>
    </source>
</evidence>
<dbReference type="GO" id="GO:0001164">
    <property type="term" value="F:RNA polymerase I core promoter sequence-specific DNA binding"/>
    <property type="evidence" value="ECO:0007669"/>
    <property type="project" value="InterPro"/>
</dbReference>
<evidence type="ECO:0000259" key="12">
    <source>
        <dbReference type="Pfam" id="PF20645"/>
    </source>
</evidence>
<evidence type="ECO:0008006" key="15">
    <source>
        <dbReference type="Google" id="ProtNLM"/>
    </source>
</evidence>
<dbReference type="GO" id="GO:0042790">
    <property type="term" value="P:nucleolar large rRNA transcription by RNA polymerase I"/>
    <property type="evidence" value="ECO:0007669"/>
    <property type="project" value="TreeGrafter"/>
</dbReference>
<proteinExistence type="inferred from homology"/>
<keyword evidence="5" id="KW-0862">Zinc</keyword>
<evidence type="ECO:0000256" key="7">
    <source>
        <dbReference type="ARBA" id="ARBA00023125"/>
    </source>
</evidence>